<dbReference type="GeneID" id="29981464"/>
<feature type="region of interest" description="Disordered" evidence="12">
    <location>
        <begin position="381"/>
        <end position="412"/>
    </location>
</feature>
<feature type="domain" description="Fringe-like glycosyltransferase" evidence="14">
    <location>
        <begin position="196"/>
        <end position="266"/>
    </location>
</feature>
<dbReference type="Proteomes" id="UP000054821">
    <property type="component" value="Unassembled WGS sequence"/>
</dbReference>
<keyword evidence="7 13" id="KW-0812">Transmembrane</keyword>
<proteinExistence type="inferred from homology"/>
<evidence type="ECO:0000256" key="7">
    <source>
        <dbReference type="ARBA" id="ARBA00022692"/>
    </source>
</evidence>
<gene>
    <name evidence="16" type="ORF">TGAM01_v203294</name>
    <name evidence="15" type="ORF">TGAMA5MH_04349</name>
</gene>
<comment type="caution">
    <text evidence="15">The sequence shown here is derived from an EMBL/GenBank/DDBJ whole genome shotgun (WGS) entry which is preliminary data.</text>
</comment>
<evidence type="ECO:0000256" key="8">
    <source>
        <dbReference type="ARBA" id="ARBA00022741"/>
    </source>
</evidence>
<dbReference type="EMBL" id="MTYH01000036">
    <property type="protein sequence ID" value="PNP44064.1"/>
    <property type="molecule type" value="Genomic_DNA"/>
</dbReference>
<dbReference type="PANTHER" id="PTHR23033:SF40">
    <property type="entry name" value="APPLE DOMAIN-CONTAINING PROTEIN"/>
    <property type="match status" value="1"/>
</dbReference>
<organism evidence="15 18">
    <name type="scientific">Trichoderma gamsii</name>
    <dbReference type="NCBI Taxonomy" id="398673"/>
    <lineage>
        <taxon>Eukaryota</taxon>
        <taxon>Fungi</taxon>
        <taxon>Dikarya</taxon>
        <taxon>Ascomycota</taxon>
        <taxon>Pezizomycotina</taxon>
        <taxon>Sordariomycetes</taxon>
        <taxon>Hypocreomycetidae</taxon>
        <taxon>Hypocreales</taxon>
        <taxon>Hypocreaceae</taxon>
        <taxon>Trichoderma</taxon>
    </lineage>
</organism>
<feature type="transmembrane region" description="Helical" evidence="13">
    <location>
        <begin position="16"/>
        <end position="35"/>
    </location>
</feature>
<dbReference type="InterPro" id="IPR003378">
    <property type="entry name" value="Fringe-like_glycosylTrfase"/>
</dbReference>
<dbReference type="OrthoDB" id="414175at2759"/>
<evidence type="ECO:0000256" key="6">
    <source>
        <dbReference type="ARBA" id="ARBA00022679"/>
    </source>
</evidence>
<keyword evidence="8" id="KW-0547">Nucleotide-binding</keyword>
<evidence type="ECO:0000256" key="5">
    <source>
        <dbReference type="ARBA" id="ARBA00022676"/>
    </source>
</evidence>
<evidence type="ECO:0000256" key="12">
    <source>
        <dbReference type="SAM" id="MobiDB-lite"/>
    </source>
</evidence>
<evidence type="ECO:0000256" key="10">
    <source>
        <dbReference type="ARBA" id="ARBA00022989"/>
    </source>
</evidence>
<dbReference type="EC" id="2.4.1.122" evidence="4"/>
<evidence type="ECO:0000313" key="15">
    <source>
        <dbReference type="EMBL" id="PNP44064.1"/>
    </source>
</evidence>
<reference evidence="15 18" key="2">
    <citation type="submission" date="2017-02" db="EMBL/GenBank/DDBJ databases">
        <title>Genomes of Trichoderma spp. with biocontrol activity.</title>
        <authorList>
            <person name="Gardiner D."/>
            <person name="Kazan K."/>
            <person name="Vos C."/>
            <person name="Harvey P."/>
        </authorList>
    </citation>
    <scope>NUCLEOTIDE SEQUENCE [LARGE SCALE GENOMIC DNA]</scope>
    <source>
        <strain evidence="15 18">A5MH</strain>
    </source>
</reference>
<dbReference type="Pfam" id="PF02434">
    <property type="entry name" value="Fringe"/>
    <property type="match status" value="1"/>
</dbReference>
<keyword evidence="10 13" id="KW-1133">Transmembrane helix</keyword>
<keyword evidence="9" id="KW-0735">Signal-anchor</keyword>
<dbReference type="STRING" id="398673.A0A2K0TEW3"/>
<keyword evidence="17" id="KW-1185">Reference proteome</keyword>
<dbReference type="GO" id="GO:0016263">
    <property type="term" value="F:glycoprotein-N-acetylgalactosamine 3-beta-galactosyltransferase activity"/>
    <property type="evidence" value="ECO:0007669"/>
    <property type="project" value="UniProtKB-EC"/>
</dbReference>
<evidence type="ECO:0000313" key="16">
    <source>
        <dbReference type="EMBL" id="PON27527.1"/>
    </source>
</evidence>
<evidence type="ECO:0000313" key="17">
    <source>
        <dbReference type="Proteomes" id="UP000054821"/>
    </source>
</evidence>
<comment type="similarity">
    <text evidence="3">Belongs to the glycosyltransferase 31 family. Beta3-Gal-T subfamily.</text>
</comment>
<evidence type="ECO:0000256" key="2">
    <source>
        <dbReference type="ARBA" id="ARBA00004922"/>
    </source>
</evidence>
<dbReference type="GO" id="GO:0000166">
    <property type="term" value="F:nucleotide binding"/>
    <property type="evidence" value="ECO:0007669"/>
    <property type="project" value="UniProtKB-KW"/>
</dbReference>
<feature type="compositionally biased region" description="Basic and acidic residues" evidence="12">
    <location>
        <begin position="385"/>
        <end position="406"/>
    </location>
</feature>
<evidence type="ECO:0000259" key="14">
    <source>
        <dbReference type="Pfam" id="PF02434"/>
    </source>
</evidence>
<evidence type="ECO:0000256" key="4">
    <source>
        <dbReference type="ARBA" id="ARBA00012557"/>
    </source>
</evidence>
<evidence type="ECO:0000256" key="1">
    <source>
        <dbReference type="ARBA" id="ARBA00004606"/>
    </source>
</evidence>
<protein>
    <recommendedName>
        <fullName evidence="4">N-acetylgalactosaminide beta-1,3-galactosyltransferase</fullName>
        <ecNumber evidence="4">2.4.1.122</ecNumber>
    </recommendedName>
</protein>
<dbReference type="RefSeq" id="XP_024406013.1">
    <property type="nucleotide sequence ID" value="XM_024549175.1"/>
</dbReference>
<dbReference type="AlphaFoldDB" id="A0A2K0TEW3"/>
<dbReference type="EMBL" id="JPDN02000009">
    <property type="protein sequence ID" value="PON27527.1"/>
    <property type="molecule type" value="Genomic_DNA"/>
</dbReference>
<dbReference type="InterPro" id="IPR026050">
    <property type="entry name" value="C1GALT1/C1GALT1_chp1"/>
</dbReference>
<evidence type="ECO:0000313" key="18">
    <source>
        <dbReference type="Proteomes" id="UP000236546"/>
    </source>
</evidence>
<reference evidence="16 17" key="1">
    <citation type="journal article" date="2016" name="Genome Announc.">
        <title>Draft Whole-Genome Sequence of Trichoderma gamsii T6085, a Promising Biocontrol Agent of Fusarium Head Blight on Wheat.</title>
        <authorList>
            <person name="Baroncelli R."/>
            <person name="Zapparata A."/>
            <person name="Piaggeschi G."/>
            <person name="Sarrocco S."/>
            <person name="Vannacci G."/>
        </authorList>
    </citation>
    <scope>NUCLEOTIDE SEQUENCE [LARGE SCALE GENOMIC DNA]</scope>
    <source>
        <strain evidence="16 17">T6085</strain>
    </source>
</reference>
<dbReference type="Proteomes" id="UP000236546">
    <property type="component" value="Unassembled WGS sequence"/>
</dbReference>
<dbReference type="GO" id="GO:0016020">
    <property type="term" value="C:membrane"/>
    <property type="evidence" value="ECO:0007669"/>
    <property type="project" value="UniProtKB-SubCell"/>
</dbReference>
<sequence length="524" mass="60147">MGADGMGLIKLPSRHWRAAVIVGCTLLLALPLYQLRDHQAAGYYKQYIYDHLPTYLQGPGVYNNTLYHEGTEAAVHSQWNFSSPCHGFPDMDSIMLVMKTGATEAYDKLPTQLLTGLQCIDDFLIFSDLEQQIGKYHIYDALDRVDPKIREKYEEFKLYEAQKECPVSQKDCTADMEGGWALDKFKFLNMVVRTWELRPDRDWYVFAEADTYVVWPTLVHWLRTKVNPRDNVYIGSVAMMAGFPFAHGGSGYIVSGALMRKMASIPDIAKFDDMAGDECCGDVLFSKAAKEAGTKVLNAHPMFNGEKPNTLPYGPGHWCEPLFTMHHMNSEEISGVWQYEQTRTHKDLMQIREMYYAFFAPKMVQHRKDWDNLSDDTCYIGPDEESQKKAPHAAKDRQKKEEDKNVVQKNAHSSPAACAKVCESEGLDIPADQFEKLDTETDRSQLIRSKYDEKTGDKGFKKDRKCFQWRFQKGVCCTSKSFKLGKPKREKEDKDKMTSGWFVRGINDWIETQGECPLDWRNPH</sequence>
<accession>A0A2K0TEW3</accession>
<comment type="pathway">
    <text evidence="2">Protein modification; protein glycosylation.</text>
</comment>
<reference evidence="16" key="3">
    <citation type="submission" date="2017-08" db="EMBL/GenBank/DDBJ databases">
        <title>Trichoderma gamsii strain T6085, whole genome shotgun sequencing project.</title>
        <authorList>
            <person name="Baroncelli R."/>
        </authorList>
    </citation>
    <scope>NUCLEOTIDE SEQUENCE</scope>
    <source>
        <strain evidence="16">T6085</strain>
    </source>
</reference>
<name>A0A2K0TEW3_9HYPO</name>
<dbReference type="Gene3D" id="3.90.550.50">
    <property type="match status" value="1"/>
</dbReference>
<dbReference type="PANTHER" id="PTHR23033">
    <property type="entry name" value="BETA1,3-GALACTOSYLTRANSFERASE"/>
    <property type="match status" value="1"/>
</dbReference>
<evidence type="ECO:0000256" key="3">
    <source>
        <dbReference type="ARBA" id="ARBA00006462"/>
    </source>
</evidence>
<evidence type="ECO:0000256" key="13">
    <source>
        <dbReference type="SAM" id="Phobius"/>
    </source>
</evidence>
<keyword evidence="11 13" id="KW-0472">Membrane</keyword>
<evidence type="ECO:0000256" key="9">
    <source>
        <dbReference type="ARBA" id="ARBA00022968"/>
    </source>
</evidence>
<keyword evidence="5" id="KW-0328">Glycosyltransferase</keyword>
<comment type="subcellular location">
    <subcellularLocation>
        <location evidence="1">Membrane</location>
        <topology evidence="1">Single-pass type II membrane protein</topology>
    </subcellularLocation>
</comment>
<evidence type="ECO:0000256" key="11">
    <source>
        <dbReference type="ARBA" id="ARBA00023136"/>
    </source>
</evidence>
<keyword evidence="6" id="KW-0808">Transferase</keyword>